<dbReference type="GO" id="GO:0016301">
    <property type="term" value="F:kinase activity"/>
    <property type="evidence" value="ECO:0007669"/>
    <property type="project" value="UniProtKB-KW"/>
</dbReference>
<dbReference type="AlphaFoldDB" id="A0A346XZR4"/>
<feature type="transmembrane region" description="Helical" evidence="5">
    <location>
        <begin position="148"/>
        <end position="165"/>
    </location>
</feature>
<feature type="transmembrane region" description="Helical" evidence="5">
    <location>
        <begin position="41"/>
        <end position="60"/>
    </location>
</feature>
<dbReference type="SUPFAM" id="SSF55874">
    <property type="entry name" value="ATPase domain of HSP90 chaperone/DNA topoisomerase II/histidine kinase"/>
    <property type="match status" value="1"/>
</dbReference>
<keyword evidence="2 7" id="KW-0418">Kinase</keyword>
<dbReference type="InterPro" id="IPR050482">
    <property type="entry name" value="Sensor_HK_TwoCompSys"/>
</dbReference>
<evidence type="ECO:0000313" key="8">
    <source>
        <dbReference type="Proteomes" id="UP000264006"/>
    </source>
</evidence>
<dbReference type="Pfam" id="PF02518">
    <property type="entry name" value="HATPase_c"/>
    <property type="match status" value="1"/>
</dbReference>
<feature type="transmembrane region" description="Helical" evidence="5">
    <location>
        <begin position="72"/>
        <end position="91"/>
    </location>
</feature>
<dbReference type="PANTHER" id="PTHR24421">
    <property type="entry name" value="NITRATE/NITRITE SENSOR PROTEIN NARX-RELATED"/>
    <property type="match status" value="1"/>
</dbReference>
<dbReference type="RefSeq" id="WP_164710576.1">
    <property type="nucleotide sequence ID" value="NZ_CP031165.1"/>
</dbReference>
<evidence type="ECO:0000256" key="2">
    <source>
        <dbReference type="ARBA" id="ARBA00022777"/>
    </source>
</evidence>
<feature type="domain" description="Histidine kinase/HSP90-like ATPase" evidence="6">
    <location>
        <begin position="320"/>
        <end position="408"/>
    </location>
</feature>
<dbReference type="Gene3D" id="3.30.565.10">
    <property type="entry name" value="Histidine kinase-like ATPase, C-terminal domain"/>
    <property type="match status" value="1"/>
</dbReference>
<organism evidence="7 8">
    <name type="scientific">Euzebya pacifica</name>
    <dbReference type="NCBI Taxonomy" id="1608957"/>
    <lineage>
        <taxon>Bacteria</taxon>
        <taxon>Bacillati</taxon>
        <taxon>Actinomycetota</taxon>
        <taxon>Nitriliruptoria</taxon>
        <taxon>Euzebyales</taxon>
    </lineage>
</organism>
<reference evidence="7 8" key="1">
    <citation type="submission" date="2018-09" db="EMBL/GenBank/DDBJ databases">
        <title>Complete genome sequence of Euzebya sp. DY32-46 isolated from seawater of Pacific Ocean.</title>
        <authorList>
            <person name="Xu L."/>
            <person name="Wu Y.-H."/>
            <person name="Xu X.-W."/>
        </authorList>
    </citation>
    <scope>NUCLEOTIDE SEQUENCE [LARGE SCALE GENOMIC DNA]</scope>
    <source>
        <strain evidence="7 8">DY32-46</strain>
    </source>
</reference>
<gene>
    <name evidence="7" type="ORF">DVS28_a3032</name>
</gene>
<accession>A0A346XZR4</accession>
<evidence type="ECO:0000259" key="6">
    <source>
        <dbReference type="Pfam" id="PF02518"/>
    </source>
</evidence>
<dbReference type="PANTHER" id="PTHR24421:SF61">
    <property type="entry name" value="OXYGEN SENSOR HISTIDINE KINASE NREB"/>
    <property type="match status" value="1"/>
</dbReference>
<dbReference type="GO" id="GO:0000160">
    <property type="term" value="P:phosphorelay signal transduction system"/>
    <property type="evidence" value="ECO:0007669"/>
    <property type="project" value="UniProtKB-KW"/>
</dbReference>
<dbReference type="InterPro" id="IPR036890">
    <property type="entry name" value="HATPase_C_sf"/>
</dbReference>
<sequence>MNSGVDAALGRVAVVLRLIGAVWIVLLVATTWAAGQLMAPVASWAVTAFAVGWAVLAWRTGLIERGSAAGSFAAWVDVAVTVVVIQGPGFFGETTGFAGGYPFASLVVALAVAGRTGVGVAAAVLSAATLLNLFSVGTPSLPSATSNVLFYGLGASALWLGVQVLRGQEARTRRAESELAVARERATTATHLHDSVLQTLALVQRRADDAGAVRSLARRQERELREWLFPTDPAVSSGPGSSGPGSAAPRSARSGPASSGDDAGPDPVAGGGGEPAARLGSTLEAHAEDMEERYGVTVRVVSVGGAADLPVPPADEGIGALARAAREAMANAAVHAGVDTVDVFAERDAGTVAVWVRDRGIGFDPDDLPTDRHGVTGSIRGRMQRAGGSATITSGPSRGTEVALRIAVEQAAGQQEQR</sequence>
<evidence type="ECO:0000313" key="7">
    <source>
        <dbReference type="EMBL" id="AXV07711.1"/>
    </source>
</evidence>
<keyword evidence="5" id="KW-1133">Transmembrane helix</keyword>
<evidence type="ECO:0000256" key="4">
    <source>
        <dbReference type="SAM" id="MobiDB-lite"/>
    </source>
</evidence>
<feature type="transmembrane region" description="Helical" evidence="5">
    <location>
        <begin position="103"/>
        <end position="128"/>
    </location>
</feature>
<keyword evidence="8" id="KW-1185">Reference proteome</keyword>
<keyword evidence="5" id="KW-0472">Membrane</keyword>
<dbReference type="KEGG" id="euz:DVS28_a3032"/>
<dbReference type="InterPro" id="IPR003594">
    <property type="entry name" value="HATPase_dom"/>
</dbReference>
<feature type="transmembrane region" description="Helical" evidence="5">
    <location>
        <begin position="12"/>
        <end position="34"/>
    </location>
</feature>
<proteinExistence type="predicted"/>
<protein>
    <submittedName>
        <fullName evidence="7">Putative two-component system sensor kinase</fullName>
    </submittedName>
</protein>
<evidence type="ECO:0000256" key="5">
    <source>
        <dbReference type="SAM" id="Phobius"/>
    </source>
</evidence>
<dbReference type="Proteomes" id="UP000264006">
    <property type="component" value="Chromosome"/>
</dbReference>
<feature type="region of interest" description="Disordered" evidence="4">
    <location>
        <begin position="227"/>
        <end position="278"/>
    </location>
</feature>
<keyword evidence="1" id="KW-0808">Transferase</keyword>
<keyword evidence="5" id="KW-0812">Transmembrane</keyword>
<dbReference type="EMBL" id="CP031165">
    <property type="protein sequence ID" value="AXV07711.1"/>
    <property type="molecule type" value="Genomic_DNA"/>
</dbReference>
<keyword evidence="3" id="KW-0902">Two-component regulatory system</keyword>
<evidence type="ECO:0000256" key="1">
    <source>
        <dbReference type="ARBA" id="ARBA00022679"/>
    </source>
</evidence>
<feature type="compositionally biased region" description="Low complexity" evidence="4">
    <location>
        <begin position="232"/>
        <end position="268"/>
    </location>
</feature>
<name>A0A346XZR4_9ACTN</name>
<evidence type="ECO:0000256" key="3">
    <source>
        <dbReference type="ARBA" id="ARBA00023012"/>
    </source>
</evidence>